<keyword evidence="4 9" id="KW-0456">Lyase</keyword>
<evidence type="ECO:0000256" key="1">
    <source>
        <dbReference type="ARBA" id="ARBA00004772"/>
    </source>
</evidence>
<dbReference type="RefSeq" id="WP_018575952.1">
    <property type="nucleotide sequence ID" value="NZ_KB892382.1"/>
</dbReference>
<dbReference type="Proteomes" id="UP000054600">
    <property type="component" value="Unassembled WGS sequence"/>
</dbReference>
<protein>
    <recommendedName>
        <fullName evidence="7 9">Uroporphyrinogen-III synthase</fullName>
        <ecNumber evidence="3 9">4.2.1.75</ecNumber>
    </recommendedName>
</protein>
<dbReference type="PANTHER" id="PTHR38042:SF1">
    <property type="entry name" value="UROPORPHYRINOGEN-III SYNTHASE, CHLOROPLASTIC"/>
    <property type="match status" value="1"/>
</dbReference>
<dbReference type="EMBL" id="LNYW01000046">
    <property type="protein sequence ID" value="KTD59940.1"/>
    <property type="molecule type" value="Genomic_DNA"/>
</dbReference>
<dbReference type="STRING" id="1122169.Lsha_1690"/>
<dbReference type="AlphaFoldDB" id="A0A0W0YSY2"/>
<name>A0A0W0YSY2_9GAMM</name>
<comment type="pathway">
    <text evidence="1 9">Porphyrin-containing compound metabolism; protoporphyrin-IX biosynthesis; coproporphyrinogen-III from 5-aminolevulinate: step 3/4.</text>
</comment>
<dbReference type="eggNOG" id="COG1587">
    <property type="taxonomic scope" value="Bacteria"/>
</dbReference>
<dbReference type="SUPFAM" id="SSF69618">
    <property type="entry name" value="HemD-like"/>
    <property type="match status" value="1"/>
</dbReference>
<evidence type="ECO:0000256" key="4">
    <source>
        <dbReference type="ARBA" id="ARBA00023239"/>
    </source>
</evidence>
<evidence type="ECO:0000313" key="12">
    <source>
        <dbReference type="Proteomes" id="UP000054600"/>
    </source>
</evidence>
<evidence type="ECO:0000256" key="6">
    <source>
        <dbReference type="ARBA" id="ARBA00037589"/>
    </source>
</evidence>
<feature type="domain" description="Tetrapyrrole biosynthesis uroporphyrinogen III synthase" evidence="10">
    <location>
        <begin position="21"/>
        <end position="237"/>
    </location>
</feature>
<dbReference type="InterPro" id="IPR039793">
    <property type="entry name" value="UROS/Hem4"/>
</dbReference>
<evidence type="ECO:0000256" key="7">
    <source>
        <dbReference type="ARBA" id="ARBA00040167"/>
    </source>
</evidence>
<reference evidence="11 12" key="1">
    <citation type="submission" date="2015-11" db="EMBL/GenBank/DDBJ databases">
        <title>Genomic analysis of 38 Legionella species identifies large and diverse effector repertoires.</title>
        <authorList>
            <person name="Burstein D."/>
            <person name="Amaro F."/>
            <person name="Zusman T."/>
            <person name="Lifshitz Z."/>
            <person name="Cohen O."/>
            <person name="Gilbert J.A."/>
            <person name="Pupko T."/>
            <person name="Shuman H.A."/>
            <person name="Segal G."/>
        </authorList>
    </citation>
    <scope>NUCLEOTIDE SEQUENCE [LARGE SCALE GENOMIC DNA]</scope>
    <source>
        <strain evidence="11 12">ATCC 49655</strain>
    </source>
</reference>
<keyword evidence="12" id="KW-1185">Reference proteome</keyword>
<comment type="caution">
    <text evidence="11">The sequence shown here is derived from an EMBL/GenBank/DDBJ whole genome shotgun (WGS) entry which is preliminary data.</text>
</comment>
<evidence type="ECO:0000256" key="3">
    <source>
        <dbReference type="ARBA" id="ARBA00013109"/>
    </source>
</evidence>
<dbReference type="GO" id="GO:0006782">
    <property type="term" value="P:protoporphyrinogen IX biosynthetic process"/>
    <property type="evidence" value="ECO:0007669"/>
    <property type="project" value="UniProtKB-UniRule"/>
</dbReference>
<dbReference type="PANTHER" id="PTHR38042">
    <property type="entry name" value="UROPORPHYRINOGEN-III SYNTHASE, CHLOROPLASTIC"/>
    <property type="match status" value="1"/>
</dbReference>
<dbReference type="InterPro" id="IPR003754">
    <property type="entry name" value="4pyrrol_synth_uPrphyn_synth"/>
</dbReference>
<dbReference type="UniPathway" id="UPA00251">
    <property type="reaction ID" value="UER00320"/>
</dbReference>
<evidence type="ECO:0000259" key="10">
    <source>
        <dbReference type="Pfam" id="PF02602"/>
    </source>
</evidence>
<dbReference type="EC" id="4.2.1.75" evidence="3 9"/>
<proteinExistence type="inferred from homology"/>
<evidence type="ECO:0000256" key="5">
    <source>
        <dbReference type="ARBA" id="ARBA00023244"/>
    </source>
</evidence>
<keyword evidence="5 9" id="KW-0627">Porphyrin biosynthesis</keyword>
<organism evidence="11 12">
    <name type="scientific">Legionella shakespearei DSM 23087</name>
    <dbReference type="NCBI Taxonomy" id="1122169"/>
    <lineage>
        <taxon>Bacteria</taxon>
        <taxon>Pseudomonadati</taxon>
        <taxon>Pseudomonadota</taxon>
        <taxon>Gammaproteobacteria</taxon>
        <taxon>Legionellales</taxon>
        <taxon>Legionellaceae</taxon>
        <taxon>Legionella</taxon>
    </lineage>
</organism>
<dbReference type="PATRIC" id="fig|1122169.6.peg.1942"/>
<dbReference type="GO" id="GO:0004852">
    <property type="term" value="F:uroporphyrinogen-III synthase activity"/>
    <property type="evidence" value="ECO:0007669"/>
    <property type="project" value="UniProtKB-UniRule"/>
</dbReference>
<dbReference type="OrthoDB" id="9787650at2"/>
<sequence length="250" mass="28239">MKQSLCGLRILNTRPQGQAQQLSQEITAAGGVAIECPALELAASDTDWLDSLPDLNQVHHAIFVSPNAVHYALSQLEQNNIRWLGQINTIAIGKGTAKALNSFQIQANDIPEMPDSEHLLALETLEQLKNQTVLLFKGEGGRTLIEESLRARGAELFSLVVYQRKMPVIQPQLIYSLWHDDAVDIILFTSEQSMRNLFKMFDRESHNWLRHKPCLVISERLAREASLLGMKKIIISHPDRMISTLFDYKD</sequence>
<dbReference type="CDD" id="cd06578">
    <property type="entry name" value="HemD"/>
    <property type="match status" value="1"/>
</dbReference>
<evidence type="ECO:0000313" key="11">
    <source>
        <dbReference type="EMBL" id="KTD59940.1"/>
    </source>
</evidence>
<dbReference type="InterPro" id="IPR036108">
    <property type="entry name" value="4pyrrol_syn_uPrphyn_synt_sf"/>
</dbReference>
<evidence type="ECO:0000256" key="9">
    <source>
        <dbReference type="RuleBase" id="RU366031"/>
    </source>
</evidence>
<dbReference type="Gene3D" id="3.40.50.10090">
    <property type="match status" value="2"/>
</dbReference>
<evidence type="ECO:0000256" key="8">
    <source>
        <dbReference type="ARBA" id="ARBA00048617"/>
    </source>
</evidence>
<evidence type="ECO:0000256" key="2">
    <source>
        <dbReference type="ARBA" id="ARBA00008133"/>
    </source>
</evidence>
<comment type="catalytic activity">
    <reaction evidence="8 9">
        <text>hydroxymethylbilane = uroporphyrinogen III + H2O</text>
        <dbReference type="Rhea" id="RHEA:18965"/>
        <dbReference type="ChEBI" id="CHEBI:15377"/>
        <dbReference type="ChEBI" id="CHEBI:57308"/>
        <dbReference type="ChEBI" id="CHEBI:57845"/>
        <dbReference type="EC" id="4.2.1.75"/>
    </reaction>
</comment>
<gene>
    <name evidence="11" type="primary">hemD</name>
    <name evidence="11" type="ORF">Lsha_1690</name>
</gene>
<comment type="similarity">
    <text evidence="2 9">Belongs to the uroporphyrinogen-III synthase family.</text>
</comment>
<comment type="function">
    <text evidence="6 9">Catalyzes cyclization of the linear tetrapyrrole, hydroxymethylbilane, to the macrocyclic uroporphyrinogen III.</text>
</comment>
<accession>A0A0W0YSY2</accession>
<dbReference type="Pfam" id="PF02602">
    <property type="entry name" value="HEM4"/>
    <property type="match status" value="1"/>
</dbReference>
<dbReference type="GO" id="GO:0006780">
    <property type="term" value="P:uroporphyrinogen III biosynthetic process"/>
    <property type="evidence" value="ECO:0007669"/>
    <property type="project" value="UniProtKB-UniRule"/>
</dbReference>